<gene>
    <name evidence="2" type="ORF">TVAG_330610</name>
</gene>
<dbReference type="AlphaFoldDB" id="A2F4M7"/>
<accession>A2F4M7</accession>
<organism evidence="2 3">
    <name type="scientific">Trichomonas vaginalis (strain ATCC PRA-98 / G3)</name>
    <dbReference type="NCBI Taxonomy" id="412133"/>
    <lineage>
        <taxon>Eukaryota</taxon>
        <taxon>Metamonada</taxon>
        <taxon>Parabasalia</taxon>
        <taxon>Trichomonadida</taxon>
        <taxon>Trichomonadidae</taxon>
        <taxon>Trichomonas</taxon>
    </lineage>
</organism>
<name>A2F4M7_TRIV3</name>
<reference evidence="2" key="1">
    <citation type="submission" date="2006-10" db="EMBL/GenBank/DDBJ databases">
        <authorList>
            <person name="Amadeo P."/>
            <person name="Zhao Q."/>
            <person name="Wortman J."/>
            <person name="Fraser-Liggett C."/>
            <person name="Carlton J."/>
        </authorList>
    </citation>
    <scope>NUCLEOTIDE SEQUENCE</scope>
    <source>
        <strain evidence="2">G3</strain>
    </source>
</reference>
<protein>
    <submittedName>
        <fullName evidence="2">Uncharacterized protein</fullName>
    </submittedName>
</protein>
<feature type="compositionally biased region" description="Low complexity" evidence="1">
    <location>
        <begin position="174"/>
        <end position="187"/>
    </location>
</feature>
<proteinExistence type="predicted"/>
<evidence type="ECO:0000256" key="1">
    <source>
        <dbReference type="SAM" id="MobiDB-lite"/>
    </source>
</evidence>
<feature type="compositionally biased region" description="Basic and acidic residues" evidence="1">
    <location>
        <begin position="107"/>
        <end position="143"/>
    </location>
</feature>
<feature type="region of interest" description="Disordered" evidence="1">
    <location>
        <begin position="1"/>
        <end position="257"/>
    </location>
</feature>
<dbReference type="InParanoid" id="A2F4M7"/>
<feature type="compositionally biased region" description="Basic and acidic residues" evidence="1">
    <location>
        <begin position="199"/>
        <end position="218"/>
    </location>
</feature>
<feature type="compositionally biased region" description="Low complexity" evidence="1">
    <location>
        <begin position="89"/>
        <end position="98"/>
    </location>
</feature>
<dbReference type="VEuPathDB" id="TrichDB:TVAG_330610"/>
<dbReference type="RefSeq" id="XP_001313061.1">
    <property type="nucleotide sequence ID" value="XM_001313060.1"/>
</dbReference>
<sequence length="382" mass="42782">MSILNYNEDDSSYSYYSYSASDDDKDKEDSSSDLFSDDEVEDKKKKPAPDQPKEEKKETKEEIPDNDGYGGIMFNTKSPAQPSFKLIASDSESSSDSDIPFTKRFIQQKESDNKESKAKDKKENKKSDKSDEKKHEKIHEPPKQPEQITPINQKPPEQPKADESKIKPVQVPLSKSNSNTKSTSSSSDLVFPPPVEELPGDKPSKSHSSTEGHSDEMKIGLPPPIEELPGEGQQNKDDEDSEDLFPEGIEQAPEVENPQFMEGVTQQADADFDDNIHLFSDISDSDDDINNYNVTKPAPLAKTTLDTRRQIAPSGSLPIFGLNNTLPVNKFAQPFIPPEAQPRAVNWLEFQLQDIPNYDPSPYDKMLTTEFTTESLLAYAKQ</sequence>
<dbReference type="Proteomes" id="UP000001542">
    <property type="component" value="Unassembled WGS sequence"/>
</dbReference>
<dbReference type="EMBL" id="DS113612">
    <property type="protein sequence ID" value="EAY00132.1"/>
    <property type="molecule type" value="Genomic_DNA"/>
</dbReference>
<reference evidence="2" key="2">
    <citation type="journal article" date="2007" name="Science">
        <title>Draft genome sequence of the sexually transmitted pathogen Trichomonas vaginalis.</title>
        <authorList>
            <person name="Carlton J.M."/>
            <person name="Hirt R.P."/>
            <person name="Silva J.C."/>
            <person name="Delcher A.L."/>
            <person name="Schatz M."/>
            <person name="Zhao Q."/>
            <person name="Wortman J.R."/>
            <person name="Bidwell S.L."/>
            <person name="Alsmark U.C.M."/>
            <person name="Besteiro S."/>
            <person name="Sicheritz-Ponten T."/>
            <person name="Noel C.J."/>
            <person name="Dacks J.B."/>
            <person name="Foster P.G."/>
            <person name="Simillion C."/>
            <person name="Van de Peer Y."/>
            <person name="Miranda-Saavedra D."/>
            <person name="Barton G.J."/>
            <person name="Westrop G.D."/>
            <person name="Mueller S."/>
            <person name="Dessi D."/>
            <person name="Fiori P.L."/>
            <person name="Ren Q."/>
            <person name="Paulsen I."/>
            <person name="Zhang H."/>
            <person name="Bastida-Corcuera F.D."/>
            <person name="Simoes-Barbosa A."/>
            <person name="Brown M.T."/>
            <person name="Hayes R.D."/>
            <person name="Mukherjee M."/>
            <person name="Okumura C.Y."/>
            <person name="Schneider R."/>
            <person name="Smith A.J."/>
            <person name="Vanacova S."/>
            <person name="Villalvazo M."/>
            <person name="Haas B.J."/>
            <person name="Pertea M."/>
            <person name="Feldblyum T.V."/>
            <person name="Utterback T.R."/>
            <person name="Shu C.L."/>
            <person name="Osoegawa K."/>
            <person name="de Jong P.J."/>
            <person name="Hrdy I."/>
            <person name="Horvathova L."/>
            <person name="Zubacova Z."/>
            <person name="Dolezal P."/>
            <person name="Malik S.B."/>
            <person name="Logsdon J.M. Jr."/>
            <person name="Henze K."/>
            <person name="Gupta A."/>
            <person name="Wang C.C."/>
            <person name="Dunne R.L."/>
            <person name="Upcroft J.A."/>
            <person name="Upcroft P."/>
            <person name="White O."/>
            <person name="Salzberg S.L."/>
            <person name="Tang P."/>
            <person name="Chiu C.-H."/>
            <person name="Lee Y.-S."/>
            <person name="Embley T.M."/>
            <person name="Coombs G.H."/>
            <person name="Mottram J.C."/>
            <person name="Tachezy J."/>
            <person name="Fraser-Liggett C.M."/>
            <person name="Johnson P.J."/>
        </authorList>
    </citation>
    <scope>NUCLEOTIDE SEQUENCE [LARGE SCALE GENOMIC DNA]</scope>
    <source>
        <strain evidence="2">G3</strain>
    </source>
</reference>
<evidence type="ECO:0000313" key="3">
    <source>
        <dbReference type="Proteomes" id="UP000001542"/>
    </source>
</evidence>
<dbReference type="VEuPathDB" id="TrichDB:TVAGG3_0583450"/>
<feature type="compositionally biased region" description="Basic and acidic residues" evidence="1">
    <location>
        <begin position="41"/>
        <end position="63"/>
    </location>
</feature>
<dbReference type="KEGG" id="tva:4757951"/>
<feature type="compositionally biased region" description="Basic and acidic residues" evidence="1">
    <location>
        <begin position="157"/>
        <end position="166"/>
    </location>
</feature>
<evidence type="ECO:0000313" key="2">
    <source>
        <dbReference type="EMBL" id="EAY00132.1"/>
    </source>
</evidence>
<keyword evidence="3" id="KW-1185">Reference proteome</keyword>